<reference evidence="1 2" key="1">
    <citation type="submission" date="2023-01" db="EMBL/GenBank/DDBJ databases">
        <title>Novel diversity within Roseofilum (Cyanobacteria; Desertifilaceae) from marine benthic mats with descriptions of four novel species.</title>
        <authorList>
            <person name="Wang Y."/>
            <person name="Berthold D.E."/>
            <person name="Hu J."/>
            <person name="Lefler F.W."/>
            <person name="Laughinghouse H.D. IV."/>
        </authorList>
    </citation>
    <scope>NUCLEOTIDE SEQUENCE [LARGE SCALE GENOMIC DNA]</scope>
    <source>
        <strain evidence="1 2">BLCC-M91</strain>
    </source>
</reference>
<sequence>MIAPSCRDRTHLANKRLERILAEMFGGFSSFPLRGGYVTKGELEREKVVLVTACSDCKAMLRSLRLLSKELVAVGEELEQEAILAKLTLVPFLTFHFMIVI</sequence>
<dbReference type="EMBL" id="JAQPOK010000023">
    <property type="protein sequence ID" value="MDJ1177860.1"/>
    <property type="molecule type" value="Genomic_DNA"/>
</dbReference>
<accession>A0ABT7BFL1</accession>
<protein>
    <submittedName>
        <fullName evidence="1">Uncharacterized protein</fullName>
    </submittedName>
</protein>
<organism evidence="1 2">
    <name type="scientific">Roseofilum halophilum BLCC-M91</name>
    <dbReference type="NCBI Taxonomy" id="3022259"/>
    <lineage>
        <taxon>Bacteria</taxon>
        <taxon>Bacillati</taxon>
        <taxon>Cyanobacteriota</taxon>
        <taxon>Cyanophyceae</taxon>
        <taxon>Desertifilales</taxon>
        <taxon>Desertifilaceae</taxon>
        <taxon>Roseofilum</taxon>
        <taxon>Roseofilum halophilum</taxon>
    </lineage>
</organism>
<gene>
    <name evidence="1" type="ORF">PJF56_03180</name>
</gene>
<dbReference type="RefSeq" id="WP_283761188.1">
    <property type="nucleotide sequence ID" value="NZ_JAQPOK010000023.1"/>
</dbReference>
<keyword evidence="2" id="KW-1185">Reference proteome</keyword>
<name>A0ABT7BFL1_9CYAN</name>
<dbReference type="Proteomes" id="UP001231370">
    <property type="component" value="Unassembled WGS sequence"/>
</dbReference>
<proteinExistence type="predicted"/>
<evidence type="ECO:0000313" key="1">
    <source>
        <dbReference type="EMBL" id="MDJ1177860.1"/>
    </source>
</evidence>
<evidence type="ECO:0000313" key="2">
    <source>
        <dbReference type="Proteomes" id="UP001231370"/>
    </source>
</evidence>
<comment type="caution">
    <text evidence="1">The sequence shown here is derived from an EMBL/GenBank/DDBJ whole genome shotgun (WGS) entry which is preliminary data.</text>
</comment>